<accession>A0ABM8RJ97</accession>
<sequence>MATHPMRKSSMYRFHDSARKDRKFMLAALAAALLLAALLSSLGLDIFHPTVK</sequence>
<keyword evidence="2" id="KW-1185">Reference proteome</keyword>
<evidence type="ECO:0000313" key="2">
    <source>
        <dbReference type="Proteomes" id="UP000675880"/>
    </source>
</evidence>
<dbReference type="Proteomes" id="UP000675880">
    <property type="component" value="Unassembled WGS sequence"/>
</dbReference>
<dbReference type="RefSeq" id="WP_213042577.1">
    <property type="nucleotide sequence ID" value="NZ_CAJNBJ010000016.1"/>
</dbReference>
<gene>
    <name evidence="1" type="ORF">NSPZN2_30411</name>
</gene>
<comment type="caution">
    <text evidence="1">The sequence shown here is derived from an EMBL/GenBank/DDBJ whole genome shotgun (WGS) entry which is preliminary data.</text>
</comment>
<organism evidence="1 2">
    <name type="scientific">Nitrospira defluvii</name>
    <dbReference type="NCBI Taxonomy" id="330214"/>
    <lineage>
        <taxon>Bacteria</taxon>
        <taxon>Pseudomonadati</taxon>
        <taxon>Nitrospirota</taxon>
        <taxon>Nitrospiria</taxon>
        <taxon>Nitrospirales</taxon>
        <taxon>Nitrospiraceae</taxon>
        <taxon>Nitrospira</taxon>
    </lineage>
</organism>
<proteinExistence type="predicted"/>
<protein>
    <submittedName>
        <fullName evidence="1">Uncharacterized protein</fullName>
    </submittedName>
</protein>
<evidence type="ECO:0000313" key="1">
    <source>
        <dbReference type="EMBL" id="CAE6756103.1"/>
    </source>
</evidence>
<dbReference type="EMBL" id="CAJNBJ010000016">
    <property type="protein sequence ID" value="CAE6756103.1"/>
    <property type="molecule type" value="Genomic_DNA"/>
</dbReference>
<name>A0ABM8RJ97_9BACT</name>
<reference evidence="1 2" key="1">
    <citation type="submission" date="2021-02" db="EMBL/GenBank/DDBJ databases">
        <authorList>
            <person name="Han P."/>
        </authorList>
    </citation>
    <scope>NUCLEOTIDE SEQUENCE [LARGE SCALE GENOMIC DNA]</scope>
    <source>
        <strain evidence="1">Candidatus Nitrospira sp. ZN2</strain>
    </source>
</reference>